<dbReference type="RefSeq" id="WP_115010733.1">
    <property type="nucleotide sequence ID" value="NZ_UGHV01000001.1"/>
</dbReference>
<dbReference type="PROSITE" id="PS50005">
    <property type="entry name" value="TPR"/>
    <property type="match status" value="1"/>
</dbReference>
<evidence type="ECO:0000313" key="5">
    <source>
        <dbReference type="EMBL" id="STO96393.1"/>
    </source>
</evidence>
<dbReference type="InterPro" id="IPR019734">
    <property type="entry name" value="TPR_rpt"/>
</dbReference>
<dbReference type="SUPFAM" id="SSF48452">
    <property type="entry name" value="TPR-like"/>
    <property type="match status" value="3"/>
</dbReference>
<dbReference type="Gene3D" id="1.25.40.10">
    <property type="entry name" value="Tetratricopeptide repeat domain"/>
    <property type="match status" value="4"/>
</dbReference>
<dbReference type="OrthoDB" id="5346105at2"/>
<protein>
    <submittedName>
        <fullName evidence="5">TPR repeat-containing protein</fullName>
    </submittedName>
</protein>
<dbReference type="PANTHER" id="PTHR44186:SF1">
    <property type="entry name" value="BARDET-BIEDL SYNDROME 4 PROTEIN"/>
    <property type="match status" value="1"/>
</dbReference>
<gene>
    <name evidence="5" type="ORF">NCTC12410_00205</name>
</gene>
<dbReference type="AlphaFoldDB" id="A0A377J3N8"/>
<dbReference type="InterPro" id="IPR011990">
    <property type="entry name" value="TPR-like_helical_dom_sf"/>
</dbReference>
<name>A0A377J3N8_9HELI</name>
<keyword evidence="1" id="KW-0677">Repeat</keyword>
<evidence type="ECO:0000256" key="2">
    <source>
        <dbReference type="ARBA" id="ARBA00022803"/>
    </source>
</evidence>
<sequence>MADINSIQEEQAPDTEPKASLASKLQGVLAPMQGLLDKIAAIDHPLVQKFKQNKVLLYSVLGGTALLIVLLLLLLILALMPSKSTKSPKQTPQESVSNEISQEEVHKLLATPLPAPDDEAQDSSVDNLIIKGNVLYDQGYRQEAYEVFRKIADFSQSIANYNLGTMELKSQLYHDAIAAYNESIQTGQNISASAINAAVAAFKIDRFDLYGHYVKVANDNLSEIINEPFYSYAYALTSYYEDKYFETLSPLLNPNSLEFSEQNHRLAAHIFTIFGDDNNALEHLQAAANPEDNKSMGLLYARKAEYAQAKTHLIRFLQNHPNDVEALMALQIVELKLGNYAAAASSLDSITSDKRIHEIAKVTYPIKVVINPELFDVSIAQKTFWERDFENKDKIGYKMLFYFAPYRVFDAKLVLEEITQASNFAQLNITEGKNILLRSATTSKIDREIIRTLVALETKDLRQALAFLKNATKSNPNHAILYYNLGLVYAQLGQYDDAYAHFIRAYYLDQNDYLSGIFAVLTGRFSHKDTERVVFDMVQSFQDHEIQDHIANPAWHTFVENFLNYLNDNQIQESDWIAQAKIKEPIFYALEFVYALKNKNKQGMLENINALKAIFPNDVVVNILAVLTKNFGESLQDISISMYNLFNTDTLDLRPLYYGGALPRELYVYTGFITGSLQNQARIIQNHLTAKDDDPRGALQTLGTINIYQKDFQKAYTIFNMLVDELQENDSHTRFLTAVSAVGAGNYGDATLLLQLAKMETPTAYEARYALGLLYQAAQNYKAAATNYNFVSLADFRSEFFDFQIDTQKIYAYELESNAPPTSEQ</sequence>
<dbReference type="EMBL" id="UGHV01000001">
    <property type="protein sequence ID" value="STO96393.1"/>
    <property type="molecule type" value="Genomic_DNA"/>
</dbReference>
<evidence type="ECO:0000313" key="6">
    <source>
        <dbReference type="Proteomes" id="UP000254841"/>
    </source>
</evidence>
<dbReference type="Pfam" id="PF13432">
    <property type="entry name" value="TPR_16"/>
    <property type="match status" value="2"/>
</dbReference>
<organism evidence="5 6">
    <name type="scientific">Helicobacter canis</name>
    <dbReference type="NCBI Taxonomy" id="29419"/>
    <lineage>
        <taxon>Bacteria</taxon>
        <taxon>Pseudomonadati</taxon>
        <taxon>Campylobacterota</taxon>
        <taxon>Epsilonproteobacteria</taxon>
        <taxon>Campylobacterales</taxon>
        <taxon>Helicobacteraceae</taxon>
        <taxon>Helicobacter</taxon>
    </lineage>
</organism>
<keyword evidence="2 3" id="KW-0802">TPR repeat</keyword>
<reference evidence="5 6" key="1">
    <citation type="submission" date="2018-06" db="EMBL/GenBank/DDBJ databases">
        <authorList>
            <consortium name="Pathogen Informatics"/>
            <person name="Doyle S."/>
        </authorList>
    </citation>
    <scope>NUCLEOTIDE SEQUENCE [LARGE SCALE GENOMIC DNA]</scope>
    <source>
        <strain evidence="5 6">NCTC12410</strain>
    </source>
</reference>
<dbReference type="SMART" id="SM00028">
    <property type="entry name" value="TPR"/>
    <property type="match status" value="6"/>
</dbReference>
<evidence type="ECO:0000256" key="4">
    <source>
        <dbReference type="SAM" id="Phobius"/>
    </source>
</evidence>
<dbReference type="PROSITE" id="PS50293">
    <property type="entry name" value="TPR_REGION"/>
    <property type="match status" value="1"/>
</dbReference>
<feature type="transmembrane region" description="Helical" evidence="4">
    <location>
        <begin position="55"/>
        <end position="80"/>
    </location>
</feature>
<keyword evidence="4" id="KW-1133">Transmembrane helix</keyword>
<proteinExistence type="predicted"/>
<accession>A0A377J3N8</accession>
<evidence type="ECO:0000256" key="3">
    <source>
        <dbReference type="PROSITE-ProRule" id="PRU00339"/>
    </source>
</evidence>
<dbReference type="PANTHER" id="PTHR44186">
    <property type="match status" value="1"/>
</dbReference>
<keyword evidence="4" id="KW-0812">Transmembrane</keyword>
<evidence type="ECO:0000256" key="1">
    <source>
        <dbReference type="ARBA" id="ARBA00022737"/>
    </source>
</evidence>
<keyword evidence="4" id="KW-0472">Membrane</keyword>
<dbReference type="Proteomes" id="UP000254841">
    <property type="component" value="Unassembled WGS sequence"/>
</dbReference>
<feature type="repeat" description="TPR" evidence="3">
    <location>
        <begin position="479"/>
        <end position="512"/>
    </location>
</feature>